<evidence type="ECO:0000313" key="12">
    <source>
        <dbReference type="EMBL" id="KAF8820709.1"/>
    </source>
</evidence>
<gene>
    <name evidence="12" type="primary">PDHE3II</name>
    <name evidence="12" type="ORF">IE077_002898</name>
</gene>
<dbReference type="InterPro" id="IPR004099">
    <property type="entry name" value="Pyr_nucl-diS_OxRdtase_dimer"/>
</dbReference>
<sequence>MLRFLWTKGHPAFPQCSNFVSQSAIPRQSLLNCSIRYLATAAASSSQFDVVVVGGGPGGYVTAIKAAQLGLSTACVEHRGTLGGTCLNVGCIPSKAILNISHKYKVKNSNLLRPAERNGVRFSKLFCFCLGIEMLFKKNKVQYIKGKGKLLSGTSLAVELSDGSGQQEISAKNIIIATGSEPSPMPGNIIAIDEKVVVTSTGVLVLPSIPERMVVVGGGVIGLELGSVWNRLGSKVEVVEFLDRICPSLDGETALAFKKSLEKQGLKFHLSTKVVGADVRSEGATVFIESSDGNKKASIETDIVLVAVGRRPYTENLGLEALGIELDKAKRIIVDDEFRIPKYHTVRAIGDVIAGPMLAHKAEEEGVAVAELIANTGSGHVNYASIPSVVYTHPEVAGVGATEEELKAKGIKYGKGAFPFAANSRARANDDAEVFPLSMPSTPFFPSHSLQGMVKILTNKETDRLLGAWILGPNAGELIQELVLAMEYGASSEDIGRTCHAHPTLSEAVKEACLAAYSKPIHMA</sequence>
<accession>A0ABQ7J9V1</accession>
<reference evidence="12 13" key="1">
    <citation type="journal article" date="2020" name="bioRxiv">
        <title>Metabolic contributions of an alphaproteobacterial endosymbiont in the apicomplexan Cardiosporidium cionae.</title>
        <authorList>
            <person name="Hunter E.S."/>
            <person name="Paight C.J."/>
            <person name="Lane C.E."/>
        </authorList>
    </citation>
    <scope>NUCLEOTIDE SEQUENCE [LARGE SCALE GENOMIC DNA]</scope>
    <source>
        <strain evidence="12">ESH_2018</strain>
    </source>
</reference>
<proteinExistence type="inferred from homology"/>
<comment type="caution">
    <text evidence="12">The sequence shown here is derived from an EMBL/GenBank/DDBJ whole genome shotgun (WGS) entry which is preliminary data.</text>
</comment>
<evidence type="ECO:0000256" key="2">
    <source>
        <dbReference type="ARBA" id="ARBA00007532"/>
    </source>
</evidence>
<evidence type="ECO:0000313" key="13">
    <source>
        <dbReference type="Proteomes" id="UP000823046"/>
    </source>
</evidence>
<keyword evidence="13" id="KW-1185">Reference proteome</keyword>
<dbReference type="SUPFAM" id="SSF55424">
    <property type="entry name" value="FAD/NAD-linked reductases, dimerisation (C-terminal) domain"/>
    <property type="match status" value="1"/>
</dbReference>
<evidence type="ECO:0000256" key="8">
    <source>
        <dbReference type="ARBA" id="ARBA00023284"/>
    </source>
</evidence>
<feature type="domain" description="FAD/NAD(P)-binding" evidence="11">
    <location>
        <begin position="48"/>
        <end position="366"/>
    </location>
</feature>
<keyword evidence="12" id="KW-0670">Pyruvate</keyword>
<comment type="similarity">
    <text evidence="2 9">Belongs to the class-I pyridine nucleotide-disulfide oxidoreductase family.</text>
</comment>
<evidence type="ECO:0000256" key="5">
    <source>
        <dbReference type="ARBA" id="ARBA00023002"/>
    </source>
</evidence>
<dbReference type="PRINTS" id="PR00411">
    <property type="entry name" value="PNDRDTASEI"/>
</dbReference>
<dbReference type="PIRSF" id="PIRSF000350">
    <property type="entry name" value="Mercury_reductase_MerA"/>
    <property type="match status" value="1"/>
</dbReference>
<dbReference type="PROSITE" id="PS00076">
    <property type="entry name" value="PYRIDINE_REDOX_1"/>
    <property type="match status" value="1"/>
</dbReference>
<dbReference type="Gene3D" id="3.30.390.30">
    <property type="match status" value="2"/>
</dbReference>
<evidence type="ECO:0000256" key="4">
    <source>
        <dbReference type="ARBA" id="ARBA00022827"/>
    </source>
</evidence>
<dbReference type="InterPro" id="IPR050151">
    <property type="entry name" value="Class-I_Pyr_Nuc-Dis_Oxidored"/>
</dbReference>
<dbReference type="PANTHER" id="PTHR22912">
    <property type="entry name" value="DISULFIDE OXIDOREDUCTASE"/>
    <property type="match status" value="1"/>
</dbReference>
<dbReference type="InterPro" id="IPR012999">
    <property type="entry name" value="Pyr_OxRdtase_I_AS"/>
</dbReference>
<keyword evidence="8 9" id="KW-0676">Redox-active center</keyword>
<dbReference type="PANTHER" id="PTHR22912:SF223">
    <property type="entry name" value="DIHYDROLIPOYL DEHYDROGENASE 1, MITOCHONDRIAL"/>
    <property type="match status" value="1"/>
</dbReference>
<feature type="domain" description="Pyridine nucleotide-disulphide oxidoreductase dimerisation" evidence="10">
    <location>
        <begin position="386"/>
        <end position="435"/>
    </location>
</feature>
<evidence type="ECO:0000256" key="7">
    <source>
        <dbReference type="ARBA" id="ARBA00023157"/>
    </source>
</evidence>
<keyword evidence="3 9" id="KW-0285">Flavoprotein</keyword>
<dbReference type="Pfam" id="PF07992">
    <property type="entry name" value="Pyr_redox_2"/>
    <property type="match status" value="1"/>
</dbReference>
<dbReference type="PRINTS" id="PR00368">
    <property type="entry name" value="FADPNR"/>
</dbReference>
<dbReference type="Proteomes" id="UP000823046">
    <property type="component" value="Unassembled WGS sequence"/>
</dbReference>
<keyword evidence="7" id="KW-1015">Disulfide bond</keyword>
<evidence type="ECO:0000259" key="11">
    <source>
        <dbReference type="Pfam" id="PF07992"/>
    </source>
</evidence>
<feature type="domain" description="Pyridine nucleotide-disulphide oxidoreductase dimerisation" evidence="10">
    <location>
        <begin position="451"/>
        <end position="512"/>
    </location>
</feature>
<evidence type="ECO:0000256" key="3">
    <source>
        <dbReference type="ARBA" id="ARBA00022630"/>
    </source>
</evidence>
<dbReference type="EMBL" id="JADAQX010000320">
    <property type="protein sequence ID" value="KAF8820709.1"/>
    <property type="molecule type" value="Genomic_DNA"/>
</dbReference>
<keyword evidence="4 9" id="KW-0274">FAD</keyword>
<organism evidence="12 13">
    <name type="scientific">Cardiosporidium cionae</name>
    <dbReference type="NCBI Taxonomy" id="476202"/>
    <lineage>
        <taxon>Eukaryota</taxon>
        <taxon>Sar</taxon>
        <taxon>Alveolata</taxon>
        <taxon>Apicomplexa</taxon>
        <taxon>Aconoidasida</taxon>
        <taxon>Nephromycida</taxon>
        <taxon>Cardiosporidium</taxon>
    </lineage>
</organism>
<protein>
    <submittedName>
        <fullName evidence="12">Pyruvate dehydrogenase complex subunit PDH-E3II</fullName>
    </submittedName>
</protein>
<evidence type="ECO:0000256" key="6">
    <source>
        <dbReference type="ARBA" id="ARBA00023027"/>
    </source>
</evidence>
<dbReference type="InterPro" id="IPR036188">
    <property type="entry name" value="FAD/NAD-bd_sf"/>
</dbReference>
<dbReference type="InterPro" id="IPR023753">
    <property type="entry name" value="FAD/NAD-binding_dom"/>
</dbReference>
<dbReference type="InterPro" id="IPR016156">
    <property type="entry name" value="FAD/NAD-linked_Rdtase_dimer_sf"/>
</dbReference>
<comment type="cofactor">
    <cofactor evidence="1">
        <name>FAD</name>
        <dbReference type="ChEBI" id="CHEBI:57692"/>
    </cofactor>
</comment>
<dbReference type="SUPFAM" id="SSF51905">
    <property type="entry name" value="FAD/NAD(P)-binding domain"/>
    <property type="match status" value="1"/>
</dbReference>
<evidence type="ECO:0000256" key="9">
    <source>
        <dbReference type="RuleBase" id="RU003691"/>
    </source>
</evidence>
<dbReference type="Gene3D" id="3.50.50.60">
    <property type="entry name" value="FAD/NAD(P)-binding domain"/>
    <property type="match status" value="2"/>
</dbReference>
<dbReference type="InterPro" id="IPR001100">
    <property type="entry name" value="Pyr_nuc-diS_OxRdtase"/>
</dbReference>
<name>A0ABQ7J9V1_9APIC</name>
<evidence type="ECO:0000256" key="1">
    <source>
        <dbReference type="ARBA" id="ARBA00001974"/>
    </source>
</evidence>
<keyword evidence="6" id="KW-0520">NAD</keyword>
<keyword evidence="5 9" id="KW-0560">Oxidoreductase</keyword>
<dbReference type="Pfam" id="PF02852">
    <property type="entry name" value="Pyr_redox_dim"/>
    <property type="match status" value="2"/>
</dbReference>
<evidence type="ECO:0000259" key="10">
    <source>
        <dbReference type="Pfam" id="PF02852"/>
    </source>
</evidence>